<accession>A0A178HFK2</accession>
<dbReference type="RefSeq" id="WP_064292766.1">
    <property type="nucleotide sequence ID" value="NZ_JASODP010000016.1"/>
</dbReference>
<dbReference type="AlphaFoldDB" id="A0A178HFK2"/>
<protein>
    <submittedName>
        <fullName evidence="1">Uncharacterized protein</fullName>
    </submittedName>
</protein>
<reference evidence="1 2" key="1">
    <citation type="submission" date="2018-04" db="EMBL/GenBank/DDBJ databases">
        <title>Aerococcus urinae genomes.</title>
        <authorList>
            <person name="Hilt E."/>
            <person name="Gilbert N.M."/>
            <person name="Thomas-White K."/>
            <person name="Putonti C."/>
            <person name="Lewis A.L."/>
            <person name="Visck K.L."/>
            <person name="Wolfe A.J."/>
        </authorList>
    </citation>
    <scope>NUCLEOTIDE SEQUENCE [LARGE SCALE GENOMIC DNA]</scope>
    <source>
        <strain evidence="1 2">UMB7480</strain>
    </source>
</reference>
<dbReference type="InterPro" id="IPR009825">
    <property type="entry name" value="ECF_substrate-spec-like"/>
</dbReference>
<gene>
    <name evidence="1" type="ORF">DBT54_07475</name>
</gene>
<comment type="caution">
    <text evidence="1">The sequence shown here is derived from an EMBL/GenBank/DDBJ whole genome shotgun (WGS) entry which is preliminary data.</text>
</comment>
<organism evidence="1 2">
    <name type="scientific">Aerococcus urinae</name>
    <dbReference type="NCBI Taxonomy" id="1376"/>
    <lineage>
        <taxon>Bacteria</taxon>
        <taxon>Bacillati</taxon>
        <taxon>Bacillota</taxon>
        <taxon>Bacilli</taxon>
        <taxon>Lactobacillales</taxon>
        <taxon>Aerococcaceae</taxon>
        <taxon>Aerococcus</taxon>
    </lineage>
</organism>
<name>A0A178HFK2_9LACT</name>
<dbReference type="GeneID" id="86971392"/>
<proteinExistence type="predicted"/>
<dbReference type="GO" id="GO:0016020">
    <property type="term" value="C:membrane"/>
    <property type="evidence" value="ECO:0007669"/>
    <property type="project" value="InterPro"/>
</dbReference>
<evidence type="ECO:0000313" key="2">
    <source>
        <dbReference type="Proteomes" id="UP000251923"/>
    </source>
</evidence>
<dbReference type="Gene3D" id="1.10.1760.20">
    <property type="match status" value="1"/>
</dbReference>
<dbReference type="EMBL" id="QMHM01000015">
    <property type="protein sequence ID" value="RAV78233.1"/>
    <property type="molecule type" value="Genomic_DNA"/>
</dbReference>
<dbReference type="Proteomes" id="UP000251923">
    <property type="component" value="Unassembled WGS sequence"/>
</dbReference>
<evidence type="ECO:0000313" key="1">
    <source>
        <dbReference type="EMBL" id="RAV78233.1"/>
    </source>
</evidence>
<dbReference type="Pfam" id="PF07155">
    <property type="entry name" value="ECF-ribofla_trS"/>
    <property type="match status" value="1"/>
</dbReference>
<sequence>MHKNNSLFEWVAMGMYAALIILSITFIHIPMPSAISKSFVHPGNALVVLGVLLMGEKRGTLAAVAGLFLYDVLNGYASVAIFTVLENLVVIAVVSLLFRKVFHSQLTIGRLATIGVVAGVTKVIVIFIKYTFRQVLLGNSLAAAMAIAATGMPASLFTAAVTAVLVTLLYYPMKKVIDRYPALAA</sequence>